<name>A0A9C5ZPH2_9MUSC</name>
<dbReference type="Pfam" id="PF02798">
    <property type="entry name" value="GST_N"/>
    <property type="match status" value="1"/>
</dbReference>
<dbReference type="GO" id="GO:0005737">
    <property type="term" value="C:cytoplasm"/>
    <property type="evidence" value="ECO:0007669"/>
    <property type="project" value="UniProtKB-SubCell"/>
</dbReference>
<keyword evidence="4" id="KW-0808">Transferase</keyword>
<evidence type="ECO:0000313" key="9">
    <source>
        <dbReference type="RefSeq" id="XP_037900400.1"/>
    </source>
</evidence>
<evidence type="ECO:0000259" key="7">
    <source>
        <dbReference type="PROSITE" id="PS50405"/>
    </source>
</evidence>
<dbReference type="SFLD" id="SFLDG00358">
    <property type="entry name" value="Main_(cytGST)"/>
    <property type="match status" value="1"/>
</dbReference>
<gene>
    <name evidence="9" type="primary">LOC119644751</name>
</gene>
<dbReference type="InterPro" id="IPR040077">
    <property type="entry name" value="GST_C_Theta"/>
</dbReference>
<sequence>MPLQPIRFFYDLLNQSSRALYIFLESSKIPFEAVSISVLKGEHLTGEYRDKVTRFKKVPALTDHNLQLSESVAMFRHLIRENIIPEHWYPRKNFGRSRIDEFLEWRQRNLGLASTDYFQQKWLVPYLQKRQPNESAVNVAEKQLNHTLNEFEQLFLHSKGFMIGDNISYADLLAICEIDQPKYIGFNPFIHRPKLDRWYKTVRDELGTYYKEVTHEFDNKLRTAEKSHKEAISLKQ</sequence>
<dbReference type="InterPro" id="IPR036249">
    <property type="entry name" value="Thioredoxin-like_sf"/>
</dbReference>
<dbReference type="InterPro" id="IPR051369">
    <property type="entry name" value="GST_Theta"/>
</dbReference>
<organism evidence="8 9">
    <name type="scientific">Glossina fuscipes</name>
    <dbReference type="NCBI Taxonomy" id="7396"/>
    <lineage>
        <taxon>Eukaryota</taxon>
        <taxon>Metazoa</taxon>
        <taxon>Ecdysozoa</taxon>
        <taxon>Arthropoda</taxon>
        <taxon>Hexapoda</taxon>
        <taxon>Insecta</taxon>
        <taxon>Pterygota</taxon>
        <taxon>Neoptera</taxon>
        <taxon>Endopterygota</taxon>
        <taxon>Diptera</taxon>
        <taxon>Brachycera</taxon>
        <taxon>Muscomorpha</taxon>
        <taxon>Hippoboscoidea</taxon>
        <taxon>Glossinidae</taxon>
        <taxon>Glossina</taxon>
    </lineage>
</organism>
<dbReference type="SUPFAM" id="SSF47616">
    <property type="entry name" value="GST C-terminal domain-like"/>
    <property type="match status" value="1"/>
</dbReference>
<feature type="domain" description="GST C-terminal" evidence="7">
    <location>
        <begin position="92"/>
        <end position="221"/>
    </location>
</feature>
<dbReference type="AlphaFoldDB" id="A0A9C5ZPH2"/>
<dbReference type="SFLD" id="SFLDS00019">
    <property type="entry name" value="Glutathione_Transferase_(cytos"/>
    <property type="match status" value="1"/>
</dbReference>
<dbReference type="Gene3D" id="3.40.30.10">
    <property type="entry name" value="Glutaredoxin"/>
    <property type="match status" value="1"/>
</dbReference>
<dbReference type="GO" id="GO:0004364">
    <property type="term" value="F:glutathione transferase activity"/>
    <property type="evidence" value="ECO:0007669"/>
    <property type="project" value="UniProtKB-EC"/>
</dbReference>
<dbReference type="InterPro" id="IPR036282">
    <property type="entry name" value="Glutathione-S-Trfase_C_sf"/>
</dbReference>
<keyword evidence="3" id="KW-0963">Cytoplasm</keyword>
<dbReference type="PROSITE" id="PS50405">
    <property type="entry name" value="GST_CTER"/>
    <property type="match status" value="1"/>
</dbReference>
<dbReference type="Pfam" id="PF00043">
    <property type="entry name" value="GST_C"/>
    <property type="match status" value="1"/>
</dbReference>
<comment type="similarity">
    <text evidence="2">Belongs to the GST superfamily. Theta family.</text>
</comment>
<dbReference type="FunFam" id="1.20.1050.10:FF:000039">
    <property type="entry name" value="Glutathione S-transferase theta-1"/>
    <property type="match status" value="1"/>
</dbReference>
<evidence type="ECO:0000259" key="6">
    <source>
        <dbReference type="PROSITE" id="PS50404"/>
    </source>
</evidence>
<accession>A0A9C5ZPH2</accession>
<keyword evidence="8" id="KW-1185">Reference proteome</keyword>
<dbReference type="PROSITE" id="PS50404">
    <property type="entry name" value="GST_NTER"/>
    <property type="match status" value="1"/>
</dbReference>
<evidence type="ECO:0000256" key="4">
    <source>
        <dbReference type="ARBA" id="ARBA00022679"/>
    </source>
</evidence>
<dbReference type="KEGG" id="gfs:119644751"/>
<comment type="subcellular location">
    <subcellularLocation>
        <location evidence="1">Cytoplasm</location>
    </subcellularLocation>
</comment>
<proteinExistence type="inferred from homology"/>
<dbReference type="PANTHER" id="PTHR43917:SF8">
    <property type="entry name" value="GH16740P-RELATED"/>
    <property type="match status" value="1"/>
</dbReference>
<dbReference type="InterPro" id="IPR004045">
    <property type="entry name" value="Glutathione_S-Trfase_N"/>
</dbReference>
<comment type="catalytic activity">
    <reaction evidence="5">
        <text>RX + glutathione = an S-substituted glutathione + a halide anion + H(+)</text>
        <dbReference type="Rhea" id="RHEA:16437"/>
        <dbReference type="ChEBI" id="CHEBI:15378"/>
        <dbReference type="ChEBI" id="CHEBI:16042"/>
        <dbReference type="ChEBI" id="CHEBI:17792"/>
        <dbReference type="ChEBI" id="CHEBI:57925"/>
        <dbReference type="ChEBI" id="CHEBI:90779"/>
        <dbReference type="EC" id="2.5.1.18"/>
    </reaction>
</comment>
<dbReference type="SUPFAM" id="SSF52833">
    <property type="entry name" value="Thioredoxin-like"/>
    <property type="match status" value="1"/>
</dbReference>
<evidence type="ECO:0000256" key="2">
    <source>
        <dbReference type="ARBA" id="ARBA00009899"/>
    </source>
</evidence>
<dbReference type="Gene3D" id="1.20.1050.10">
    <property type="match status" value="1"/>
</dbReference>
<evidence type="ECO:0000256" key="1">
    <source>
        <dbReference type="ARBA" id="ARBA00004496"/>
    </source>
</evidence>
<dbReference type="GeneID" id="119644751"/>
<dbReference type="InterPro" id="IPR040079">
    <property type="entry name" value="Glutathione_S-Trfase"/>
</dbReference>
<evidence type="ECO:0000313" key="8">
    <source>
        <dbReference type="Proteomes" id="UP000092443"/>
    </source>
</evidence>
<dbReference type="CDD" id="cd03183">
    <property type="entry name" value="GST_C_Theta"/>
    <property type="match status" value="1"/>
</dbReference>
<feature type="domain" description="GST N-terminal" evidence="6">
    <location>
        <begin position="4"/>
        <end position="86"/>
    </location>
</feature>
<dbReference type="PANTHER" id="PTHR43917">
    <property type="match status" value="1"/>
</dbReference>
<dbReference type="InterPro" id="IPR010987">
    <property type="entry name" value="Glutathione-S-Trfase_C-like"/>
</dbReference>
<dbReference type="InterPro" id="IPR004046">
    <property type="entry name" value="GST_C"/>
</dbReference>
<protein>
    <submittedName>
        <fullName evidence="9">Glutathione S-transferase theta-1</fullName>
    </submittedName>
</protein>
<dbReference type="RefSeq" id="XP_037900400.1">
    <property type="nucleotide sequence ID" value="XM_038044472.1"/>
</dbReference>
<reference evidence="9" key="1">
    <citation type="submission" date="2025-08" db="UniProtKB">
        <authorList>
            <consortium name="RefSeq"/>
        </authorList>
    </citation>
    <scope>IDENTIFICATION</scope>
    <source>
        <tissue evidence="9">Whole body pupa</tissue>
    </source>
</reference>
<evidence type="ECO:0000256" key="3">
    <source>
        <dbReference type="ARBA" id="ARBA00022490"/>
    </source>
</evidence>
<evidence type="ECO:0000256" key="5">
    <source>
        <dbReference type="ARBA" id="ARBA00047960"/>
    </source>
</evidence>
<dbReference type="Proteomes" id="UP000092443">
    <property type="component" value="Unplaced"/>
</dbReference>